<evidence type="ECO:0000313" key="3">
    <source>
        <dbReference type="Proteomes" id="UP000017559"/>
    </source>
</evidence>
<dbReference type="AlphaFoldDB" id="V2WNL4"/>
<reference evidence="2 3" key="1">
    <citation type="journal article" date="2014" name="BMC Genomics">
        <title>Genome and secretome analysis of the hemibiotrophic fungal pathogen, Moniliophthora roreri, which causes frosty pod rot disease of cacao: mechanisms of the biotrophic and necrotrophic phases.</title>
        <authorList>
            <person name="Meinhardt L.W."/>
            <person name="Costa G.G.L."/>
            <person name="Thomazella D.P.T."/>
            <person name="Teixeira P.J.P.L."/>
            <person name="Carazzolle M.F."/>
            <person name="Schuster S.C."/>
            <person name="Carlson J.E."/>
            <person name="Guiltinan M.J."/>
            <person name="Mieczkowski P."/>
            <person name="Farmer A."/>
            <person name="Ramaraj T."/>
            <person name="Crozier J."/>
            <person name="Davis R.E."/>
            <person name="Shao J."/>
            <person name="Melnick R.L."/>
            <person name="Pereira G.A.G."/>
            <person name="Bailey B.A."/>
        </authorList>
    </citation>
    <scope>NUCLEOTIDE SEQUENCE [LARGE SCALE GENOMIC DNA]</scope>
    <source>
        <strain evidence="2 3">MCA 2997</strain>
    </source>
</reference>
<accession>V2WNL4</accession>
<name>V2WNL4_MONRO</name>
<comment type="caution">
    <text evidence="2">The sequence shown here is derived from an EMBL/GenBank/DDBJ whole genome shotgun (WGS) entry which is preliminary data.</text>
</comment>
<gene>
    <name evidence="2" type="ORF">Moror_16777</name>
</gene>
<dbReference type="HOGENOM" id="CLU_1896768_0_0_1"/>
<organism evidence="2 3">
    <name type="scientific">Moniliophthora roreri (strain MCA 2997)</name>
    <name type="common">Cocoa frosty pod rot fungus</name>
    <name type="synonym">Crinipellis roreri</name>
    <dbReference type="NCBI Taxonomy" id="1381753"/>
    <lineage>
        <taxon>Eukaryota</taxon>
        <taxon>Fungi</taxon>
        <taxon>Dikarya</taxon>
        <taxon>Basidiomycota</taxon>
        <taxon>Agaricomycotina</taxon>
        <taxon>Agaricomycetes</taxon>
        <taxon>Agaricomycetidae</taxon>
        <taxon>Agaricales</taxon>
        <taxon>Marasmiineae</taxon>
        <taxon>Marasmiaceae</taxon>
        <taxon>Moniliophthora</taxon>
    </lineage>
</organism>
<evidence type="ECO:0000256" key="1">
    <source>
        <dbReference type="SAM" id="MobiDB-lite"/>
    </source>
</evidence>
<dbReference type="EMBL" id="AWSO01002225">
    <property type="protein sequence ID" value="ESK81805.1"/>
    <property type="molecule type" value="Genomic_DNA"/>
</dbReference>
<protein>
    <submittedName>
        <fullName evidence="2">Uncharacterized protein</fullName>
    </submittedName>
</protein>
<feature type="compositionally biased region" description="Polar residues" evidence="1">
    <location>
        <begin position="98"/>
        <end position="108"/>
    </location>
</feature>
<proteinExistence type="predicted"/>
<dbReference type="Proteomes" id="UP000017559">
    <property type="component" value="Unassembled WGS sequence"/>
</dbReference>
<dbReference type="KEGG" id="mrr:Moror_16777"/>
<keyword evidence="3" id="KW-1185">Reference proteome</keyword>
<evidence type="ECO:0000313" key="2">
    <source>
        <dbReference type="EMBL" id="ESK81805.1"/>
    </source>
</evidence>
<sequence length="134" mass="14786">MGMLAQHIVDDDSFTVTRAIAVPCPSLDIANLPLHVILPETDPDGDRFATDKDISPNDPAFLWKVIAHQRGLKRATEVSKGQFLLQLRQRCIGTVQTPVPSSIIPQTDTGRHMDAPASRRSLTPHGKHQQFTSQ</sequence>
<feature type="region of interest" description="Disordered" evidence="1">
    <location>
        <begin position="98"/>
        <end position="134"/>
    </location>
</feature>